<dbReference type="InterPro" id="IPR011004">
    <property type="entry name" value="Trimer_LpxA-like_sf"/>
</dbReference>
<dbReference type="NCBIfam" id="TIGR01853">
    <property type="entry name" value="lipid_A_lpxD"/>
    <property type="match status" value="1"/>
</dbReference>
<dbReference type="EMBL" id="JBHSSW010000066">
    <property type="protein sequence ID" value="MFC6199962.1"/>
    <property type="molecule type" value="Genomic_DNA"/>
</dbReference>
<dbReference type="CDD" id="cd03352">
    <property type="entry name" value="LbH_LpxD"/>
    <property type="match status" value="1"/>
</dbReference>
<name>A0ABW1SE07_9PROT</name>
<feature type="domain" description="UDP-3-O-[3-hydroxymyristoyl] glucosamine N-acyltransferase non-repeat region" evidence="7">
    <location>
        <begin position="34"/>
        <end position="98"/>
    </location>
</feature>
<dbReference type="Proteomes" id="UP001596303">
    <property type="component" value="Unassembled WGS sequence"/>
</dbReference>
<evidence type="ECO:0000256" key="6">
    <source>
        <dbReference type="ARBA" id="ARBA00023315"/>
    </source>
</evidence>
<dbReference type="PANTHER" id="PTHR43378:SF2">
    <property type="entry name" value="UDP-3-O-ACYLGLUCOSAMINE N-ACYLTRANSFERASE 1, MITOCHONDRIAL-RELATED"/>
    <property type="match status" value="1"/>
</dbReference>
<dbReference type="EC" id="2.3.1.191" evidence="8"/>
<evidence type="ECO:0000313" key="8">
    <source>
        <dbReference type="EMBL" id="MFC6199962.1"/>
    </source>
</evidence>
<evidence type="ECO:0000256" key="3">
    <source>
        <dbReference type="ARBA" id="ARBA00022679"/>
    </source>
</evidence>
<keyword evidence="6 8" id="KW-0012">Acyltransferase</keyword>
<proteinExistence type="predicted"/>
<dbReference type="NCBIfam" id="NF002060">
    <property type="entry name" value="PRK00892.1"/>
    <property type="match status" value="1"/>
</dbReference>
<dbReference type="GO" id="GO:0103118">
    <property type="term" value="F:UDP-3-O-[(3R)-3-hydroxyacyl]-glucosamine N-acyltransferase activity"/>
    <property type="evidence" value="ECO:0007669"/>
    <property type="project" value="UniProtKB-EC"/>
</dbReference>
<gene>
    <name evidence="8" type="primary">lpxD</name>
    <name evidence="8" type="ORF">ACFQDM_17955</name>
</gene>
<comment type="caution">
    <text evidence="8">The sequence shown here is derived from an EMBL/GenBank/DDBJ whole genome shotgun (WGS) entry which is preliminary data.</text>
</comment>
<dbReference type="RefSeq" id="WP_377381672.1">
    <property type="nucleotide sequence ID" value="NZ_JBHSSW010000066.1"/>
</dbReference>
<evidence type="ECO:0000256" key="4">
    <source>
        <dbReference type="ARBA" id="ARBA00022737"/>
    </source>
</evidence>
<dbReference type="Gene3D" id="3.40.1390.10">
    <property type="entry name" value="MurE/MurF, N-terminal domain"/>
    <property type="match status" value="1"/>
</dbReference>
<dbReference type="InterPro" id="IPR007691">
    <property type="entry name" value="LpxD"/>
</dbReference>
<evidence type="ECO:0000259" key="7">
    <source>
        <dbReference type="Pfam" id="PF04613"/>
    </source>
</evidence>
<keyword evidence="3 8" id="KW-0808">Transferase</keyword>
<dbReference type="InterPro" id="IPR020573">
    <property type="entry name" value="UDP_GlcNAc_AcTrfase_non-rep"/>
</dbReference>
<dbReference type="InterPro" id="IPR001451">
    <property type="entry name" value="Hexapep"/>
</dbReference>
<keyword evidence="9" id="KW-1185">Reference proteome</keyword>
<evidence type="ECO:0000313" key="9">
    <source>
        <dbReference type="Proteomes" id="UP001596303"/>
    </source>
</evidence>
<evidence type="ECO:0000256" key="1">
    <source>
        <dbReference type="ARBA" id="ARBA00022516"/>
    </source>
</evidence>
<evidence type="ECO:0000256" key="5">
    <source>
        <dbReference type="ARBA" id="ARBA00023098"/>
    </source>
</evidence>
<organism evidence="8 9">
    <name type="scientific">Ponticaulis profundi</name>
    <dbReference type="NCBI Taxonomy" id="2665222"/>
    <lineage>
        <taxon>Bacteria</taxon>
        <taxon>Pseudomonadati</taxon>
        <taxon>Pseudomonadota</taxon>
        <taxon>Alphaproteobacteria</taxon>
        <taxon>Hyphomonadales</taxon>
        <taxon>Hyphomonadaceae</taxon>
        <taxon>Ponticaulis</taxon>
    </lineage>
</organism>
<dbReference type="Gene3D" id="2.160.10.10">
    <property type="entry name" value="Hexapeptide repeat proteins"/>
    <property type="match status" value="1"/>
</dbReference>
<keyword evidence="4" id="KW-0677">Repeat</keyword>
<protein>
    <submittedName>
        <fullName evidence="8">UDP-3-O-(3-hydroxymyristoyl)glucosamine N-acyltransferase</fullName>
        <ecNumber evidence="8">2.3.1.191</ecNumber>
    </submittedName>
</protein>
<evidence type="ECO:0000256" key="2">
    <source>
        <dbReference type="ARBA" id="ARBA00022556"/>
    </source>
</evidence>
<dbReference type="PANTHER" id="PTHR43378">
    <property type="entry name" value="UDP-3-O-ACYLGLUCOSAMINE N-ACYLTRANSFERASE"/>
    <property type="match status" value="1"/>
</dbReference>
<keyword evidence="1" id="KW-0444">Lipid biosynthesis</keyword>
<sequence length="335" mass="35086">MHDLRFYQRISDVTLQDLATLVGGEVFGDSSAAVVTVAAAEHAERGSICFAEGKADHARNVNSAATACFVTEKLREYLPDGMNAIVCENPRYAFSRAALSFLQRREISDTYDDLGPAQLHPSVKVGTHVVISDGVEIGQGSVLGPNTVIGPGVRIGTNCTIGANTVIESALIGNNVTIKANSTIGGTGFGVVQGPTGLMQAPHFGRVVIQDFVSIGSCVCVDRGAFDDTVVGEGTRIDNFAQIAHNVVLGRNCVLAAFAGLSGSVTVEDGVMMGGRVGIADHTHIGAGARLAADSAIMRDIPAGETWGGSPAKPLTQWMREVAWLSRNALKKKPK</sequence>
<dbReference type="Pfam" id="PF04613">
    <property type="entry name" value="LpxD"/>
    <property type="match status" value="1"/>
</dbReference>
<reference evidence="9" key="1">
    <citation type="journal article" date="2019" name="Int. J. Syst. Evol. Microbiol.">
        <title>The Global Catalogue of Microorganisms (GCM) 10K type strain sequencing project: providing services to taxonomists for standard genome sequencing and annotation.</title>
        <authorList>
            <consortium name="The Broad Institute Genomics Platform"/>
            <consortium name="The Broad Institute Genome Sequencing Center for Infectious Disease"/>
            <person name="Wu L."/>
            <person name="Ma J."/>
        </authorList>
    </citation>
    <scope>NUCLEOTIDE SEQUENCE [LARGE SCALE GENOMIC DNA]</scope>
    <source>
        <strain evidence="9">CGMCC-1.15741</strain>
    </source>
</reference>
<dbReference type="SUPFAM" id="SSF51161">
    <property type="entry name" value="Trimeric LpxA-like enzymes"/>
    <property type="match status" value="1"/>
</dbReference>
<keyword evidence="2" id="KW-0441">Lipid A biosynthesis</keyword>
<dbReference type="Pfam" id="PF00132">
    <property type="entry name" value="Hexapep"/>
    <property type="match status" value="2"/>
</dbReference>
<accession>A0ABW1SE07</accession>
<keyword evidence="5" id="KW-0443">Lipid metabolism</keyword>